<keyword evidence="3" id="KW-1185">Reference proteome</keyword>
<protein>
    <submittedName>
        <fullName evidence="2">Uncharacterized protein</fullName>
    </submittedName>
</protein>
<evidence type="ECO:0000256" key="1">
    <source>
        <dbReference type="SAM" id="MobiDB-lite"/>
    </source>
</evidence>
<dbReference type="Proteomes" id="UP000216004">
    <property type="component" value="Unassembled WGS sequence"/>
</dbReference>
<gene>
    <name evidence="2" type="ORF">BOCO_0312</name>
</gene>
<accession>A0A261EV23</accession>
<organism evidence="2 3">
    <name type="scientific">Bombiscardovia coagulans</name>
    <dbReference type="NCBI Taxonomy" id="686666"/>
    <lineage>
        <taxon>Bacteria</taxon>
        <taxon>Bacillati</taxon>
        <taxon>Actinomycetota</taxon>
        <taxon>Actinomycetes</taxon>
        <taxon>Bifidobacteriales</taxon>
        <taxon>Bifidobacteriaceae</taxon>
        <taxon>Bombiscardovia</taxon>
    </lineage>
</organism>
<dbReference type="EMBL" id="MWWS01000003">
    <property type="protein sequence ID" value="OZG50712.1"/>
    <property type="molecule type" value="Genomic_DNA"/>
</dbReference>
<evidence type="ECO:0000313" key="3">
    <source>
        <dbReference type="Proteomes" id="UP000216004"/>
    </source>
</evidence>
<reference evidence="2 3" key="1">
    <citation type="journal article" date="2017" name="BMC Genomics">
        <title>Comparative genomic and phylogenomic analyses of the Bifidobacteriaceae family.</title>
        <authorList>
            <person name="Lugli G.A."/>
            <person name="Milani C."/>
            <person name="Turroni F."/>
            <person name="Duranti S."/>
            <person name="Mancabelli L."/>
            <person name="Mangifesta M."/>
            <person name="Ferrario C."/>
            <person name="Modesto M."/>
            <person name="Mattarelli P."/>
            <person name="Jiri K."/>
            <person name="van Sinderen D."/>
            <person name="Ventura M."/>
        </authorList>
    </citation>
    <scope>NUCLEOTIDE SEQUENCE [LARGE SCALE GENOMIC DNA]</scope>
    <source>
        <strain evidence="2 3">DSM 22924</strain>
    </source>
</reference>
<feature type="region of interest" description="Disordered" evidence="1">
    <location>
        <begin position="258"/>
        <end position="292"/>
    </location>
</feature>
<comment type="caution">
    <text evidence="2">The sequence shown here is derived from an EMBL/GenBank/DDBJ whole genome shotgun (WGS) entry which is preliminary data.</text>
</comment>
<name>A0A261EV23_9BIFI</name>
<proteinExistence type="predicted"/>
<sequence length="292" mass="32254">MSQFDMSMVAKLALLPGVVKSSQAAANLIELWPLTDATQLDNDTKYGENLQVRMTQSLARIMTGQDVTIADAEFVYEGADEIPGRPQSIVDALLAANNAYDGLTGFPPDSDAIMQTVGDLEAGWDQEQCQVVQQILQAAVESLHTDETNHIDSSDIQALAERLSASIMLAYELGQAVGASRDDARKVLPILLVVNEFNDRVGIPRCYISDLQLQDLLVTCSQGQKQEAVVVFSEALAPLLEQEWEQHRVDVLWDPEEAQRKAKEDDERKSREALRAKFAHVPEDPNKPPVEL</sequence>
<evidence type="ECO:0000313" key="2">
    <source>
        <dbReference type="EMBL" id="OZG50712.1"/>
    </source>
</evidence>
<feature type="compositionally biased region" description="Basic and acidic residues" evidence="1">
    <location>
        <begin position="258"/>
        <end position="286"/>
    </location>
</feature>
<dbReference type="AlphaFoldDB" id="A0A261EV23"/>